<evidence type="ECO:0000313" key="6">
    <source>
        <dbReference type="EMBL" id="JAC12449.1"/>
    </source>
</evidence>
<dbReference type="GO" id="GO:0016620">
    <property type="term" value="F:oxidoreductase activity, acting on the aldehyde or oxo group of donors, NAD or NADP as acceptor"/>
    <property type="evidence" value="ECO:0007669"/>
    <property type="project" value="InterPro"/>
</dbReference>
<protein>
    <submittedName>
        <fullName evidence="6">Putative aldehyde dehydrogenase</fullName>
    </submittedName>
</protein>
<dbReference type="VEuPathDB" id="VectorBase:AALC636_022248"/>
<accession>A0A023EVW3</accession>
<dbReference type="PROSITE" id="PS00687">
    <property type="entry name" value="ALDEHYDE_DEHYDR_GLU"/>
    <property type="match status" value="1"/>
</dbReference>
<evidence type="ECO:0000256" key="4">
    <source>
        <dbReference type="RuleBase" id="RU003345"/>
    </source>
</evidence>
<dbReference type="InterPro" id="IPR016163">
    <property type="entry name" value="Ald_DH_C"/>
</dbReference>
<sequence>MANSNPDIKYTQLFINNEFVDAVSGKVFPTVNPSTGKKIVDVAEGDKADVDLAVQAAKAAFQRSSKWRQMDASARGKLIYKLAELMERDLHQIASLESLDNGKPYMSAVYDVYGSMNCLRYYAGWTDKVCGETVPSDGPHLTYTRKEPFGVVGQIIPWNYPLLMLAWKWGPALAAGCTIVMKPAEQTPLTALYMCSLVKEAGFPPGVVNVVPGYGPTAGSAVTMHPDIRKVAFTGSVEVGKIVMAGAASNLKKVSLELGGKSPLVICDDVDVNEAAQIAYTGVFENMGQCCIAATRTFVQEGIYDAFVQKATELAKGRKVGNPFSQGIQHGPQIDDTQFKKILGYIETGKKEGAKLETGGVQVGDEGYFIEPTVFSNVTDEMTIAKEEIFGPVQSIIKFKTLEEAIERANATSFGLAAGIVTKNLNNALTFSNAVEAGSVWVNTYLAVSNQAPFGGYKQSGVGREMGKEGIEEYLETKTVSIKLPSKV</sequence>
<dbReference type="OMA" id="IFLPDVM"/>
<keyword evidence="2 4" id="KW-0560">Oxidoreductase</keyword>
<dbReference type="VEuPathDB" id="VectorBase:AALFPA_063553"/>
<dbReference type="VEuPathDB" id="VectorBase:AALF013545"/>
<dbReference type="FunFam" id="3.40.605.10:FF:000026">
    <property type="entry name" value="Aldehyde dehydrogenase, putative"/>
    <property type="match status" value="1"/>
</dbReference>
<dbReference type="CDD" id="cd07141">
    <property type="entry name" value="ALDH_F1AB_F2_RALDH1"/>
    <property type="match status" value="1"/>
</dbReference>
<dbReference type="FunFam" id="3.40.605.10:FF:000050">
    <property type="entry name" value="Aldehyde dehydrogenase, mitochondrial"/>
    <property type="match status" value="1"/>
</dbReference>
<evidence type="ECO:0000256" key="1">
    <source>
        <dbReference type="ARBA" id="ARBA00009986"/>
    </source>
</evidence>
<comment type="similarity">
    <text evidence="1 4">Belongs to the aldehyde dehydrogenase family.</text>
</comment>
<dbReference type="FunFam" id="3.40.309.10:FF:000001">
    <property type="entry name" value="Mitochondrial aldehyde dehydrogenase 2"/>
    <property type="match status" value="1"/>
</dbReference>
<feature type="domain" description="Aldehyde dehydrogenase" evidence="5">
    <location>
        <begin position="20"/>
        <end position="480"/>
    </location>
</feature>
<dbReference type="SUPFAM" id="SSF53720">
    <property type="entry name" value="ALDH-like"/>
    <property type="match status" value="1"/>
</dbReference>
<evidence type="ECO:0000256" key="3">
    <source>
        <dbReference type="PROSITE-ProRule" id="PRU10007"/>
    </source>
</evidence>
<proteinExistence type="evidence at transcript level"/>
<dbReference type="PROSITE" id="PS00070">
    <property type="entry name" value="ALDEHYDE_DEHYDR_CYS"/>
    <property type="match status" value="1"/>
</dbReference>
<dbReference type="Pfam" id="PF00171">
    <property type="entry name" value="Aldedh"/>
    <property type="match status" value="1"/>
</dbReference>
<dbReference type="InterPro" id="IPR016160">
    <property type="entry name" value="Ald_DH_CS_CYS"/>
</dbReference>
<evidence type="ECO:0000259" key="5">
    <source>
        <dbReference type="Pfam" id="PF00171"/>
    </source>
</evidence>
<dbReference type="AlphaFoldDB" id="A0A023EVW3"/>
<dbReference type="InterPro" id="IPR016161">
    <property type="entry name" value="Ald_DH/histidinol_DH"/>
</dbReference>
<dbReference type="PANTHER" id="PTHR11699">
    <property type="entry name" value="ALDEHYDE DEHYDROGENASE-RELATED"/>
    <property type="match status" value="1"/>
</dbReference>
<reference evidence="6" key="1">
    <citation type="journal article" date="2014" name="PLoS Negl. Trop. Dis.">
        <title>Identification and characterization of seminal fluid proteins in the Asian tiger mosquito, Aedes albopictus.</title>
        <authorList>
            <person name="Boes K.E."/>
            <person name="Ribeiro J.M."/>
            <person name="Wong A."/>
            <person name="Harrington L.C."/>
            <person name="Wolfner M.F."/>
            <person name="Sirot L.K."/>
        </authorList>
    </citation>
    <scope>NUCLEOTIDE SEQUENCE</scope>
    <source>
        <tissue evidence="6">Reproductive organs</tissue>
    </source>
</reference>
<dbReference type="EMBL" id="GAPW01001149">
    <property type="protein sequence ID" value="JAC12449.1"/>
    <property type="molecule type" value="mRNA"/>
</dbReference>
<organism evidence="6">
    <name type="scientific">Aedes albopictus</name>
    <name type="common">Asian tiger mosquito</name>
    <name type="synonym">Stegomyia albopicta</name>
    <dbReference type="NCBI Taxonomy" id="7160"/>
    <lineage>
        <taxon>Eukaryota</taxon>
        <taxon>Metazoa</taxon>
        <taxon>Ecdysozoa</taxon>
        <taxon>Arthropoda</taxon>
        <taxon>Hexapoda</taxon>
        <taxon>Insecta</taxon>
        <taxon>Pterygota</taxon>
        <taxon>Neoptera</taxon>
        <taxon>Endopterygota</taxon>
        <taxon>Diptera</taxon>
        <taxon>Nematocera</taxon>
        <taxon>Culicoidea</taxon>
        <taxon>Culicidae</taxon>
        <taxon>Culicinae</taxon>
        <taxon>Aedini</taxon>
        <taxon>Aedes</taxon>
        <taxon>Stegomyia</taxon>
    </lineage>
</organism>
<dbReference type="InterPro" id="IPR015590">
    <property type="entry name" value="Aldehyde_DH_dom"/>
</dbReference>
<dbReference type="Gene3D" id="3.40.605.10">
    <property type="entry name" value="Aldehyde Dehydrogenase, Chain A, domain 1"/>
    <property type="match status" value="1"/>
</dbReference>
<dbReference type="InterPro" id="IPR016162">
    <property type="entry name" value="Ald_DH_N"/>
</dbReference>
<name>A0A023EVW3_AEDAL</name>
<evidence type="ECO:0000256" key="2">
    <source>
        <dbReference type="ARBA" id="ARBA00023002"/>
    </source>
</evidence>
<dbReference type="InterPro" id="IPR029510">
    <property type="entry name" value="Ald_DH_CS_GLU"/>
</dbReference>
<dbReference type="OrthoDB" id="310895at2759"/>
<feature type="active site" evidence="3">
    <location>
        <position position="257"/>
    </location>
</feature>
<dbReference type="Gene3D" id="3.40.309.10">
    <property type="entry name" value="Aldehyde Dehydrogenase, Chain A, domain 2"/>
    <property type="match status" value="1"/>
</dbReference>